<dbReference type="GeneID" id="66100160"/>
<dbReference type="AlphaFoldDB" id="A0A9P7VHA6"/>
<dbReference type="EMBL" id="MU250564">
    <property type="protein sequence ID" value="KAG7441031.1"/>
    <property type="molecule type" value="Genomic_DNA"/>
</dbReference>
<protein>
    <submittedName>
        <fullName evidence="1">Uncharacterized protein</fullName>
    </submittedName>
</protein>
<name>A0A9P7VHA6_9AGAR</name>
<reference evidence="1" key="1">
    <citation type="submission" date="2020-11" db="EMBL/GenBank/DDBJ databases">
        <title>Adaptations for nitrogen fixation in a non-lichenized fungal sporocarp promotes dispersal by wood-feeding termites.</title>
        <authorList>
            <consortium name="DOE Joint Genome Institute"/>
            <person name="Koch R.A."/>
            <person name="Yoon G."/>
            <person name="Arayal U."/>
            <person name="Lail K."/>
            <person name="Amirebrahimi M."/>
            <person name="Labutti K."/>
            <person name="Lipzen A."/>
            <person name="Riley R."/>
            <person name="Barry K."/>
            <person name="Henrissat B."/>
            <person name="Grigoriev I.V."/>
            <person name="Herr J.R."/>
            <person name="Aime M.C."/>
        </authorList>
    </citation>
    <scope>NUCLEOTIDE SEQUENCE</scope>
    <source>
        <strain evidence="1">MCA 3950</strain>
    </source>
</reference>
<sequence length="131" mass="14898">MKKSRTQICLGRLRWCPAVVSTALSNYFAVEDPGDQQVEDTLNANWRFLMPTRASTLTVPSLSSTFRWRFQEGPSTSCTLWCRPTNILNECEGSSWNSELGIQDLRVQAVPYHCLRLTYLSFGGLFLDTKI</sequence>
<evidence type="ECO:0000313" key="1">
    <source>
        <dbReference type="EMBL" id="KAG7441031.1"/>
    </source>
</evidence>
<dbReference type="Proteomes" id="UP000812287">
    <property type="component" value="Unassembled WGS sequence"/>
</dbReference>
<keyword evidence="2" id="KW-1185">Reference proteome</keyword>
<comment type="caution">
    <text evidence="1">The sequence shown here is derived from an EMBL/GenBank/DDBJ whole genome shotgun (WGS) entry which is preliminary data.</text>
</comment>
<evidence type="ECO:0000313" key="2">
    <source>
        <dbReference type="Proteomes" id="UP000812287"/>
    </source>
</evidence>
<proteinExistence type="predicted"/>
<accession>A0A9P7VHA6</accession>
<dbReference type="RefSeq" id="XP_043034531.1">
    <property type="nucleotide sequence ID" value="XM_043177873.1"/>
</dbReference>
<organism evidence="1 2">
    <name type="scientific">Guyanagaster necrorhizus</name>
    <dbReference type="NCBI Taxonomy" id="856835"/>
    <lineage>
        <taxon>Eukaryota</taxon>
        <taxon>Fungi</taxon>
        <taxon>Dikarya</taxon>
        <taxon>Basidiomycota</taxon>
        <taxon>Agaricomycotina</taxon>
        <taxon>Agaricomycetes</taxon>
        <taxon>Agaricomycetidae</taxon>
        <taxon>Agaricales</taxon>
        <taxon>Marasmiineae</taxon>
        <taxon>Physalacriaceae</taxon>
        <taxon>Guyanagaster</taxon>
    </lineage>
</organism>
<gene>
    <name evidence="1" type="ORF">BT62DRAFT_1012066</name>
</gene>